<sequence>MPPPENTLIDFEVPRELSVAEVSAKYPPNISRGQQFHQWDARAFAVVPPYMITSLNMDYVPSYIFRSAQLRARRDGCWGYVDPFQSPQDFADEFAWVPLIPKPGCLHDEELKDHKWVIWHMLTVADIFKENLDQDLNVGCLPEHFIGALQACAVFVTEKAEHFQTHRGRPSGACKTLIAAMQRHVRTLQQIPMFRRDIILVFADFQRCFLDLYAFLTFHLNGVKDRVVNLRNKWESWDVNKDWMGAFTDRASFAYTLFQAGVPVWFVHPESQIPKDIPTRTIHTGVAGQARAYLTRPAGSVETCNYSALIPRESLKQWITRTATSVPTTSAASVPDAPTVPSLGQPQAPLLGQVVPPLPRPPSLPMHPRCSGGGGVIKSMSKDAMTQLSQRLVGDLGKAISPSLSARLGRIEERLLLGKDARPPPPNVKGDSTWDDGSRESIEALHGSIEIPSSLAIPFLMWGFSGGREALSTLSHDTQPTGCSFALNGSRHITMVWSPTPPPKSGRKQYRELEWLTPPPFVPNAKLKGQEQHDNALKFLGSQAQQFQVLQHEVPASAHFHEHEIHMEDLHHLPQEITREITWEMNELGFRYELLGMDRMLMMGLRSNAAAAHARDQLVADVFHTSALHQVAVNALPDSSATGLAASRWKRRVDSVEALHVAISAWLECPVVLQQPVPSSREGDFEVIESIIIDFYLQSVFDMLGRRPTIPRVLPS</sequence>
<dbReference type="Proteomes" id="UP000053820">
    <property type="component" value="Unassembled WGS sequence"/>
</dbReference>
<evidence type="ECO:0000313" key="2">
    <source>
        <dbReference type="Proteomes" id="UP000053820"/>
    </source>
</evidence>
<protein>
    <submittedName>
        <fullName evidence="1">Uncharacterized protein</fullName>
    </submittedName>
</protein>
<dbReference type="OrthoDB" id="2692137at2759"/>
<organism evidence="1 2">
    <name type="scientific">Hydnomerulius pinastri MD-312</name>
    <dbReference type="NCBI Taxonomy" id="994086"/>
    <lineage>
        <taxon>Eukaryota</taxon>
        <taxon>Fungi</taxon>
        <taxon>Dikarya</taxon>
        <taxon>Basidiomycota</taxon>
        <taxon>Agaricomycotina</taxon>
        <taxon>Agaricomycetes</taxon>
        <taxon>Agaricomycetidae</taxon>
        <taxon>Boletales</taxon>
        <taxon>Boletales incertae sedis</taxon>
        <taxon>Leucogyrophana</taxon>
    </lineage>
</organism>
<dbReference type="AlphaFoldDB" id="A0A0C9W6N2"/>
<gene>
    <name evidence="1" type="ORF">HYDPIDRAFT_34186</name>
</gene>
<reference evidence="1 2" key="1">
    <citation type="submission" date="2014-04" db="EMBL/GenBank/DDBJ databases">
        <title>Evolutionary Origins and Diversification of the Mycorrhizal Mutualists.</title>
        <authorList>
            <consortium name="DOE Joint Genome Institute"/>
            <consortium name="Mycorrhizal Genomics Consortium"/>
            <person name="Kohler A."/>
            <person name="Kuo A."/>
            <person name="Nagy L.G."/>
            <person name="Floudas D."/>
            <person name="Copeland A."/>
            <person name="Barry K.W."/>
            <person name="Cichocki N."/>
            <person name="Veneault-Fourrey C."/>
            <person name="LaButti K."/>
            <person name="Lindquist E.A."/>
            <person name="Lipzen A."/>
            <person name="Lundell T."/>
            <person name="Morin E."/>
            <person name="Murat C."/>
            <person name="Riley R."/>
            <person name="Ohm R."/>
            <person name="Sun H."/>
            <person name="Tunlid A."/>
            <person name="Henrissat B."/>
            <person name="Grigoriev I.V."/>
            <person name="Hibbett D.S."/>
            <person name="Martin F."/>
        </authorList>
    </citation>
    <scope>NUCLEOTIDE SEQUENCE [LARGE SCALE GENOMIC DNA]</scope>
    <source>
        <strain evidence="1 2">MD-312</strain>
    </source>
</reference>
<accession>A0A0C9W6N2</accession>
<keyword evidence="2" id="KW-1185">Reference proteome</keyword>
<dbReference type="EMBL" id="KN839940">
    <property type="protein sequence ID" value="KIJ58436.1"/>
    <property type="molecule type" value="Genomic_DNA"/>
</dbReference>
<proteinExistence type="predicted"/>
<name>A0A0C9W6N2_9AGAM</name>
<dbReference type="HOGENOM" id="CLU_016057_2_0_1"/>
<evidence type="ECO:0000313" key="1">
    <source>
        <dbReference type="EMBL" id="KIJ58436.1"/>
    </source>
</evidence>